<dbReference type="OrthoDB" id="3261131at2759"/>
<reference evidence="1 2" key="1">
    <citation type="submission" date="2014-04" db="EMBL/GenBank/DDBJ databases">
        <title>Evolutionary Origins and Diversification of the Mycorrhizal Mutualists.</title>
        <authorList>
            <consortium name="DOE Joint Genome Institute"/>
            <consortium name="Mycorrhizal Genomics Consortium"/>
            <person name="Kohler A."/>
            <person name="Kuo A."/>
            <person name="Nagy L.G."/>
            <person name="Floudas D."/>
            <person name="Copeland A."/>
            <person name="Barry K.W."/>
            <person name="Cichocki N."/>
            <person name="Veneault-Fourrey C."/>
            <person name="LaButti K."/>
            <person name="Lindquist E.A."/>
            <person name="Lipzen A."/>
            <person name="Lundell T."/>
            <person name="Morin E."/>
            <person name="Murat C."/>
            <person name="Riley R."/>
            <person name="Ohm R."/>
            <person name="Sun H."/>
            <person name="Tunlid A."/>
            <person name="Henrissat B."/>
            <person name="Grigoriev I.V."/>
            <person name="Hibbett D.S."/>
            <person name="Martin F."/>
        </authorList>
    </citation>
    <scope>NUCLEOTIDE SEQUENCE [LARGE SCALE GENOMIC DNA]</scope>
    <source>
        <strain evidence="1 2">Koide BX008</strain>
    </source>
</reference>
<dbReference type="InParanoid" id="A0A0C2WE15"/>
<dbReference type="InterPro" id="IPR011009">
    <property type="entry name" value="Kinase-like_dom_sf"/>
</dbReference>
<dbReference type="SUPFAM" id="SSF56112">
    <property type="entry name" value="Protein kinase-like (PK-like)"/>
    <property type="match status" value="1"/>
</dbReference>
<dbReference type="AlphaFoldDB" id="A0A0C2WE15"/>
<gene>
    <name evidence="1" type="ORF">M378DRAFT_188713</name>
</gene>
<dbReference type="Gene3D" id="1.10.510.10">
    <property type="entry name" value="Transferase(Phosphotransferase) domain 1"/>
    <property type="match status" value="1"/>
</dbReference>
<sequence length="395" mass="45540">MLRDLNILLVVMELKREYGEGGCDPATQASFAFRNYWLAHQGLRDRCCCPTFIIAVGGPWLGLLGGVFTDKFIVQRLTELTWSGFSSTYEDKRLYRLARTFHSLGRCLNELQEYYLGLDQMTFKHSDYYNYPPPLANRLGFENIVKERLFPYPLNFTEEDEHGQVQRRKFSYIRPLETCAACVTYLAKICHDNNDNNDDDAPAEKIVVKFVAQYGEDVHRFLAEKGHAPKLRYLGPLLRKDGTCLQGPWSSSVPMHDGQWTFPGLHLNRLQMVVMDYVEACNPEDLPGQREYGKQIAEVLDKLHENGFVFGDLRPPNVIFAKDKKVKFIDFDWSGRYKGSSDGLIPDPKDNEMPHYPVGLSNTVMWPDDVKMGLEVITPAHDRFMLRVHFFYPDN</sequence>
<dbReference type="EMBL" id="KN818619">
    <property type="protein sequence ID" value="KIL54836.1"/>
    <property type="molecule type" value="Genomic_DNA"/>
</dbReference>
<dbReference type="STRING" id="946122.A0A0C2WE15"/>
<keyword evidence="2" id="KW-1185">Reference proteome</keyword>
<accession>A0A0C2WE15</accession>
<dbReference type="Proteomes" id="UP000054549">
    <property type="component" value="Unassembled WGS sequence"/>
</dbReference>
<dbReference type="HOGENOM" id="CLU_013871_2_2_1"/>
<protein>
    <recommendedName>
        <fullName evidence="3">Protein kinase domain-containing protein</fullName>
    </recommendedName>
</protein>
<name>A0A0C2WE15_AMAMK</name>
<evidence type="ECO:0000313" key="2">
    <source>
        <dbReference type="Proteomes" id="UP000054549"/>
    </source>
</evidence>
<organism evidence="1 2">
    <name type="scientific">Amanita muscaria (strain Koide BX008)</name>
    <dbReference type="NCBI Taxonomy" id="946122"/>
    <lineage>
        <taxon>Eukaryota</taxon>
        <taxon>Fungi</taxon>
        <taxon>Dikarya</taxon>
        <taxon>Basidiomycota</taxon>
        <taxon>Agaricomycotina</taxon>
        <taxon>Agaricomycetes</taxon>
        <taxon>Agaricomycetidae</taxon>
        <taxon>Agaricales</taxon>
        <taxon>Pluteineae</taxon>
        <taxon>Amanitaceae</taxon>
        <taxon>Amanita</taxon>
    </lineage>
</organism>
<evidence type="ECO:0008006" key="3">
    <source>
        <dbReference type="Google" id="ProtNLM"/>
    </source>
</evidence>
<proteinExistence type="predicted"/>
<evidence type="ECO:0000313" key="1">
    <source>
        <dbReference type="EMBL" id="KIL54836.1"/>
    </source>
</evidence>